<protein>
    <recommendedName>
        <fullName evidence="5">Protein FAM228B</fullName>
    </recommendedName>
</protein>
<reference evidence="4" key="2">
    <citation type="submission" date="2019-02" db="EMBL/GenBank/DDBJ databases">
        <title>Opniocepnalus argus Var Kimnra genome.</title>
        <authorList>
            <person name="Zhou C."/>
            <person name="Xiao S."/>
        </authorList>
    </citation>
    <scope>NUCLEOTIDE SEQUENCE [LARGE SCALE GENOMIC DNA]</scope>
</reference>
<evidence type="ECO:0000313" key="3">
    <source>
        <dbReference type="EMBL" id="KAF3702762.1"/>
    </source>
</evidence>
<feature type="compositionally biased region" description="Polar residues" evidence="2">
    <location>
        <begin position="19"/>
        <end position="32"/>
    </location>
</feature>
<reference evidence="3 4" key="1">
    <citation type="submission" date="2019-02" db="EMBL/GenBank/DDBJ databases">
        <title>Opniocepnalus argus genome.</title>
        <authorList>
            <person name="Zhou C."/>
            <person name="Xiao S."/>
        </authorList>
    </citation>
    <scope>NUCLEOTIDE SEQUENCE [LARGE SCALE GENOMIC DNA]</scope>
    <source>
        <strain evidence="3">OARG1902GOOAL</strain>
        <tissue evidence="3">Muscle</tissue>
    </source>
</reference>
<feature type="region of interest" description="Disordered" evidence="2">
    <location>
        <begin position="19"/>
        <end position="40"/>
    </location>
</feature>
<evidence type="ECO:0000256" key="1">
    <source>
        <dbReference type="ARBA" id="ARBA00007753"/>
    </source>
</evidence>
<sequence>MDTRRSVLLSSTKLRSSSECVSSDITDKQSPSGPKLRPKQECLPHTTHRELQAKMEAENRQWRKTIKPLLDTENALLKVSQKDSLASVTCLIFVFIEELETFLSQRDTTQLRRKELLHKHWTERVWFPLQSRVEDGCKYTIRHIKKLPQSDRPFTESVVPWAKTPLQVSFSYPASASRKTPVEDETEGRELSRLDTIPYHVKAAATTDGLCHRPTCWFSRCGCPQ</sequence>
<evidence type="ECO:0000256" key="2">
    <source>
        <dbReference type="SAM" id="MobiDB-lite"/>
    </source>
</evidence>
<accession>A0A6G1QJN8</accession>
<dbReference type="EMBL" id="CM015729">
    <property type="protein sequence ID" value="KAF3702762.1"/>
    <property type="molecule type" value="Genomic_DNA"/>
</dbReference>
<evidence type="ECO:0000313" key="4">
    <source>
        <dbReference type="Proteomes" id="UP000503349"/>
    </source>
</evidence>
<dbReference type="InterPro" id="IPR040046">
    <property type="entry name" value="FAM228"/>
</dbReference>
<proteinExistence type="inferred from homology"/>
<dbReference type="PANTHER" id="PTHR28584">
    <property type="entry name" value="FAMILY WITH SEQUENCE SIMILARITY 228 MEMBER A"/>
    <property type="match status" value="1"/>
</dbReference>
<gene>
    <name evidence="3" type="ORF">EXN66_Car018450</name>
</gene>
<dbReference type="PANTHER" id="PTHR28584:SF1">
    <property type="entry name" value="PROTEIN FAM228B"/>
    <property type="match status" value="1"/>
</dbReference>
<name>A0A6G1QJN8_CHAAH</name>
<organism evidence="3 4">
    <name type="scientific">Channa argus</name>
    <name type="common">Northern snakehead</name>
    <name type="synonym">Ophicephalus argus</name>
    <dbReference type="NCBI Taxonomy" id="215402"/>
    <lineage>
        <taxon>Eukaryota</taxon>
        <taxon>Metazoa</taxon>
        <taxon>Chordata</taxon>
        <taxon>Craniata</taxon>
        <taxon>Vertebrata</taxon>
        <taxon>Euteleostomi</taxon>
        <taxon>Actinopterygii</taxon>
        <taxon>Neopterygii</taxon>
        <taxon>Teleostei</taxon>
        <taxon>Neoteleostei</taxon>
        <taxon>Acanthomorphata</taxon>
        <taxon>Anabantaria</taxon>
        <taxon>Anabantiformes</taxon>
        <taxon>Channoidei</taxon>
        <taxon>Channidae</taxon>
        <taxon>Channa</taxon>
    </lineage>
</organism>
<keyword evidence="4" id="KW-1185">Reference proteome</keyword>
<dbReference type="AlphaFoldDB" id="A0A6G1QJN8"/>
<comment type="similarity">
    <text evidence="1">Belongs to the FAM228 family.</text>
</comment>
<evidence type="ECO:0008006" key="5">
    <source>
        <dbReference type="Google" id="ProtNLM"/>
    </source>
</evidence>
<dbReference type="Proteomes" id="UP000503349">
    <property type="component" value="Chromosome 18"/>
</dbReference>